<dbReference type="Pfam" id="PF25967">
    <property type="entry name" value="RND-MFP_C"/>
    <property type="match status" value="1"/>
</dbReference>
<feature type="coiled-coil region" evidence="1">
    <location>
        <begin position="215"/>
        <end position="249"/>
    </location>
</feature>
<dbReference type="GO" id="GO:1990281">
    <property type="term" value="C:efflux pump complex"/>
    <property type="evidence" value="ECO:0007669"/>
    <property type="project" value="TreeGrafter"/>
</dbReference>
<accession>A0A368KUS9</accession>
<reference evidence="3 4" key="1">
    <citation type="submission" date="2018-07" db="EMBL/GenBank/DDBJ databases">
        <title>Comparative genomes isolates from brazilian mangrove.</title>
        <authorList>
            <person name="De Araujo J.E."/>
            <person name="Taketani R.G."/>
            <person name="Silva M.C.P."/>
            <person name="Lourenco M.V."/>
            <person name="Oliveira V.M."/>
            <person name="Andreote F.D."/>
        </authorList>
    </citation>
    <scope>NUCLEOTIDE SEQUENCE [LARGE SCALE GENOMIC DNA]</scope>
    <source>
        <strain evidence="3 4">HEX PRIS-MGV</strain>
    </source>
</reference>
<dbReference type="Gene3D" id="1.10.287.470">
    <property type="entry name" value="Helix hairpin bin"/>
    <property type="match status" value="1"/>
</dbReference>
<proteinExistence type="predicted"/>
<evidence type="ECO:0000313" key="4">
    <source>
        <dbReference type="Proteomes" id="UP000253562"/>
    </source>
</evidence>
<evidence type="ECO:0000256" key="1">
    <source>
        <dbReference type="SAM" id="Coils"/>
    </source>
</evidence>
<gene>
    <name evidence="3" type="ORF">DTL42_07435</name>
</gene>
<feature type="coiled-coil region" evidence="1">
    <location>
        <begin position="87"/>
        <end position="114"/>
    </location>
</feature>
<dbReference type="GO" id="GO:0015562">
    <property type="term" value="F:efflux transmembrane transporter activity"/>
    <property type="evidence" value="ECO:0007669"/>
    <property type="project" value="TreeGrafter"/>
</dbReference>
<evidence type="ECO:0000313" key="3">
    <source>
        <dbReference type="EMBL" id="RCS52664.1"/>
    </source>
</evidence>
<dbReference type="Gene3D" id="2.40.420.20">
    <property type="match status" value="1"/>
</dbReference>
<dbReference type="PANTHER" id="PTHR30469:SF15">
    <property type="entry name" value="HLYD FAMILY OF SECRETION PROTEINS"/>
    <property type="match status" value="1"/>
</dbReference>
<dbReference type="EMBL" id="QPEX01000011">
    <property type="protein sequence ID" value="RCS52664.1"/>
    <property type="molecule type" value="Genomic_DNA"/>
</dbReference>
<dbReference type="OrthoDB" id="9791520at2"/>
<name>A0A368KUS9_9BACT</name>
<dbReference type="RefSeq" id="WP_114368091.1">
    <property type="nucleotide sequence ID" value="NZ_QPEX01000011.1"/>
</dbReference>
<protein>
    <submittedName>
        <fullName evidence="3">HlyD family efflux transporter periplasmic adaptor subunit</fullName>
    </submittedName>
</protein>
<feature type="domain" description="Multidrug resistance protein MdtA-like C-terminal permuted SH3" evidence="2">
    <location>
        <begin position="379"/>
        <end position="436"/>
    </location>
</feature>
<evidence type="ECO:0000259" key="2">
    <source>
        <dbReference type="Pfam" id="PF25967"/>
    </source>
</evidence>
<dbReference type="AlphaFoldDB" id="A0A368KUS9"/>
<dbReference type="Proteomes" id="UP000253562">
    <property type="component" value="Unassembled WGS sequence"/>
</dbReference>
<organism evidence="3 4">
    <name type="scientific">Bremerella cremea</name>
    <dbReference type="NCBI Taxonomy" id="1031537"/>
    <lineage>
        <taxon>Bacteria</taxon>
        <taxon>Pseudomonadati</taxon>
        <taxon>Planctomycetota</taxon>
        <taxon>Planctomycetia</taxon>
        <taxon>Pirellulales</taxon>
        <taxon>Pirellulaceae</taxon>
        <taxon>Bremerella</taxon>
    </lineage>
</organism>
<dbReference type="InterPro" id="IPR058627">
    <property type="entry name" value="MdtA-like_C"/>
</dbReference>
<dbReference type="PANTHER" id="PTHR30469">
    <property type="entry name" value="MULTIDRUG RESISTANCE PROTEIN MDTA"/>
    <property type="match status" value="1"/>
</dbReference>
<comment type="caution">
    <text evidence="3">The sequence shown here is derived from an EMBL/GenBank/DDBJ whole genome shotgun (WGS) entry which is preliminary data.</text>
</comment>
<sequence length="459" mass="50882">MYKTIAIVVAVVIVGGLLYLATRDRGPQVEVVTAAELPIQEYIDEQGKTRLPRIYKISMPFAARVGEITLEEGDHVQAGQVVAEIVQEDVQAEYAEAQAAVQRLTASIRETADKSVETTTKQQAEYFVQSMINTVESAKTQMTASRSRFEYATTYLERVRKLIPQGAKTEDDLDRAQLQKVENETEYQTDALTYQAILSIDAATKLLPSMVSQFIDRKDLSVAVLQQEKAEAEARLRTAELRLARSKMTSPVAGIVLHKELTSEQQAAAGTLLLEIGQMDQLEVEAEILSQDATRIRPGNRGEIFGPSLGKQAGAGVPLTVDRVYPAGFTKVSSLGVEQQRVLVILRFDSNQIRQILEEHGLGVEYRVQVRIYTEEKPQALVIPRSAIFRDMNGNWQAYVELGGRLEKRTLKLGLMNDLQVEVLDGIESGEHVLVSPESSLSAGETVSPVLRSENRRVQ</sequence>
<dbReference type="Gene3D" id="2.40.30.170">
    <property type="match status" value="1"/>
</dbReference>
<keyword evidence="1" id="KW-0175">Coiled coil</keyword>
<dbReference type="Gene3D" id="2.40.50.100">
    <property type="match status" value="2"/>
</dbReference>